<comment type="caution">
    <text evidence="2">The sequence shown here is derived from an EMBL/GenBank/DDBJ whole genome shotgun (WGS) entry which is preliminary data.</text>
</comment>
<evidence type="ECO:0000313" key="3">
    <source>
        <dbReference type="Proteomes" id="UP001153269"/>
    </source>
</evidence>
<gene>
    <name evidence="2" type="ORF">PLEPLA_LOCUS14029</name>
</gene>
<dbReference type="EMBL" id="CADEAL010000857">
    <property type="protein sequence ID" value="CAB1426095.1"/>
    <property type="molecule type" value="Genomic_DNA"/>
</dbReference>
<protein>
    <submittedName>
        <fullName evidence="2">Uncharacterized protein</fullName>
    </submittedName>
</protein>
<organism evidence="2 3">
    <name type="scientific">Pleuronectes platessa</name>
    <name type="common">European plaice</name>
    <dbReference type="NCBI Taxonomy" id="8262"/>
    <lineage>
        <taxon>Eukaryota</taxon>
        <taxon>Metazoa</taxon>
        <taxon>Chordata</taxon>
        <taxon>Craniata</taxon>
        <taxon>Vertebrata</taxon>
        <taxon>Euteleostomi</taxon>
        <taxon>Actinopterygii</taxon>
        <taxon>Neopterygii</taxon>
        <taxon>Teleostei</taxon>
        <taxon>Neoteleostei</taxon>
        <taxon>Acanthomorphata</taxon>
        <taxon>Carangaria</taxon>
        <taxon>Pleuronectiformes</taxon>
        <taxon>Pleuronectoidei</taxon>
        <taxon>Pleuronectidae</taxon>
        <taxon>Pleuronectes</taxon>
    </lineage>
</organism>
<reference evidence="2" key="1">
    <citation type="submission" date="2020-03" db="EMBL/GenBank/DDBJ databases">
        <authorList>
            <person name="Weist P."/>
        </authorList>
    </citation>
    <scope>NUCLEOTIDE SEQUENCE</scope>
</reference>
<name>A0A9N7U785_PLEPL</name>
<proteinExistence type="predicted"/>
<evidence type="ECO:0000256" key="1">
    <source>
        <dbReference type="SAM" id="MobiDB-lite"/>
    </source>
</evidence>
<accession>A0A9N7U785</accession>
<evidence type="ECO:0000313" key="2">
    <source>
        <dbReference type="EMBL" id="CAB1426095.1"/>
    </source>
</evidence>
<dbReference type="Proteomes" id="UP001153269">
    <property type="component" value="Unassembled WGS sequence"/>
</dbReference>
<feature type="region of interest" description="Disordered" evidence="1">
    <location>
        <begin position="92"/>
        <end position="128"/>
    </location>
</feature>
<dbReference type="AlphaFoldDB" id="A0A9N7U785"/>
<sequence>MRHRLRLQQQSEPCFHGYSRGHLLTSDKASLLKSHCCTEEPVSFLCSGPTNSPDETFLAWNEPVEASFRNTHSSQSDISGSKRSQWIGGQHGLKCDPNMLHHPGSQGPSLPQKHVINNAPPTGLPIEL</sequence>
<keyword evidence="3" id="KW-1185">Reference proteome</keyword>